<dbReference type="Proteomes" id="UP000008237">
    <property type="component" value="Unassembled WGS sequence"/>
</dbReference>
<reference evidence="2 3" key="1">
    <citation type="journal article" date="2010" name="Science">
        <title>Genomic comparison of the ants Camponotus floridanus and Harpegnathos saltator.</title>
        <authorList>
            <person name="Bonasio R."/>
            <person name="Zhang G."/>
            <person name="Ye C."/>
            <person name="Mutti N.S."/>
            <person name="Fang X."/>
            <person name="Qin N."/>
            <person name="Donahue G."/>
            <person name="Yang P."/>
            <person name="Li Q."/>
            <person name="Li C."/>
            <person name="Zhang P."/>
            <person name="Huang Z."/>
            <person name="Berger S.L."/>
            <person name="Reinberg D."/>
            <person name="Wang J."/>
            <person name="Liebig J."/>
        </authorList>
    </citation>
    <scope>NUCLEOTIDE SEQUENCE [LARGE SCALE GENOMIC DNA]</scope>
    <source>
        <strain evidence="2 3">R22 G/1</strain>
    </source>
</reference>
<dbReference type="OrthoDB" id="7685493at2759"/>
<sequence length="754" mass="85661">MLENQKSKPQSSDSTEKKTIDNSCSIESEHDKSLGSNRNLSDTSTSSVPIISLESMDENQNQTPQQNQKVAKILSDTNTKKSAEKSSSSSSGSTSLLRSNMKEKIDSIICNVQTPELYFLKQSNRTPSYDLVASTPRNLLKEFNKDEEDSPHTPENIIQFIPESMSSIKKSHKKGRSYDPVWNKSLHAKRRTESLEADDILTSSSSYMATVNESPKKSRNAKKALIYNLDDEFSDNESISDCIKRKTITKTVNSSDCKIYEEDIQDIGDISTSSVSNCNDKENNFYLQKASLGNVDLIERENRSVSLEPDSAVSQDSRTDNGSVTSKKFVDVFDLTNERPNDTKCCEMRATAVGLVKMLDIQDQSTQDQEPQKSISNFLLSSKYLLNYNVICSKSYERPNTPENINSSRLLLPQFTSVKKSHKKDKRRNKSILNVSKYDVKGNECRKKAIGFLTDDGFTKKDSDKYRNESFPVSDEFKKKRFTNISLQNMSLHELLCSESLFSECEDTDDEFKIHTPIRKRMSSILDTVKNHVCRSKTSSEDDKPVEATNATDENGRLTPINMSTAELLCNIDSIKKSHKKDKHDGSMCKRRILEKKPSEYIKETENMNFMDNIKISRDHTSPSLKLNPNNDISCDEMGVCSNTHNVNNKKNEESIFDPQPSTSRGNNIIKKDMKKSKNLSTTPPNSWNAIKFMKLLHTTSIKKSHQKERKINSQSKYILMCHEYDLSDDGSIFDEDDRLTCMENFNPCQDKIE</sequence>
<feature type="compositionally biased region" description="Low complexity" evidence="1">
    <location>
        <begin position="85"/>
        <end position="95"/>
    </location>
</feature>
<proteinExistence type="predicted"/>
<gene>
    <name evidence="2" type="ORF">EAI_05758</name>
</gene>
<dbReference type="EMBL" id="GL450732">
    <property type="protein sequence ID" value="EFN80581.1"/>
    <property type="molecule type" value="Genomic_DNA"/>
</dbReference>
<evidence type="ECO:0000256" key="1">
    <source>
        <dbReference type="SAM" id="MobiDB-lite"/>
    </source>
</evidence>
<name>E2BUM8_HARSA</name>
<dbReference type="STRING" id="610380.E2BUM8"/>
<accession>E2BUM8</accession>
<feature type="region of interest" description="Disordered" evidence="1">
    <location>
        <begin position="1"/>
        <end position="97"/>
    </location>
</feature>
<dbReference type="InParanoid" id="E2BUM8"/>
<evidence type="ECO:0000313" key="3">
    <source>
        <dbReference type="Proteomes" id="UP000008237"/>
    </source>
</evidence>
<feature type="region of interest" description="Disordered" evidence="1">
    <location>
        <begin position="536"/>
        <end position="557"/>
    </location>
</feature>
<dbReference type="OMA" id="EIDCSRC"/>
<protein>
    <submittedName>
        <fullName evidence="2">Uncharacterized protein</fullName>
    </submittedName>
</protein>
<feature type="compositionally biased region" description="Polar residues" evidence="1">
    <location>
        <begin position="58"/>
        <end position="69"/>
    </location>
</feature>
<keyword evidence="3" id="KW-1185">Reference proteome</keyword>
<feature type="compositionally biased region" description="Polar residues" evidence="1">
    <location>
        <begin position="34"/>
        <end position="49"/>
    </location>
</feature>
<organism evidence="3">
    <name type="scientific">Harpegnathos saltator</name>
    <name type="common">Jerdon's jumping ant</name>
    <dbReference type="NCBI Taxonomy" id="610380"/>
    <lineage>
        <taxon>Eukaryota</taxon>
        <taxon>Metazoa</taxon>
        <taxon>Ecdysozoa</taxon>
        <taxon>Arthropoda</taxon>
        <taxon>Hexapoda</taxon>
        <taxon>Insecta</taxon>
        <taxon>Pterygota</taxon>
        <taxon>Neoptera</taxon>
        <taxon>Endopterygota</taxon>
        <taxon>Hymenoptera</taxon>
        <taxon>Apocrita</taxon>
        <taxon>Aculeata</taxon>
        <taxon>Formicoidea</taxon>
        <taxon>Formicidae</taxon>
        <taxon>Ponerinae</taxon>
        <taxon>Ponerini</taxon>
        <taxon>Harpegnathos</taxon>
    </lineage>
</organism>
<feature type="region of interest" description="Disordered" evidence="1">
    <location>
        <begin position="651"/>
        <end position="684"/>
    </location>
</feature>
<dbReference type="AlphaFoldDB" id="E2BUM8"/>
<evidence type="ECO:0000313" key="2">
    <source>
        <dbReference type="EMBL" id="EFN80581.1"/>
    </source>
</evidence>